<accession>A0ABR4QL34</accession>
<reference evidence="2 3" key="1">
    <citation type="journal article" date="2022" name="Front. Cell. Infect. Microbiol.">
        <title>The Genomes of Two Strains of Taenia crassiceps the Animal Model for the Study of Human Cysticercosis.</title>
        <authorList>
            <person name="Bobes R.J."/>
            <person name="Estrada K."/>
            <person name="Rios-Valencia D.G."/>
            <person name="Calderon-Gallegos A."/>
            <person name="de la Torre P."/>
            <person name="Carrero J.C."/>
            <person name="Sanchez-Flores A."/>
            <person name="Laclette J.P."/>
        </authorList>
    </citation>
    <scope>NUCLEOTIDE SEQUENCE [LARGE SCALE GENOMIC DNA]</scope>
    <source>
        <strain evidence="2">WFUcys</strain>
    </source>
</reference>
<dbReference type="Proteomes" id="UP001651158">
    <property type="component" value="Unassembled WGS sequence"/>
</dbReference>
<organism evidence="2 3">
    <name type="scientific">Taenia crassiceps</name>
    <dbReference type="NCBI Taxonomy" id="6207"/>
    <lineage>
        <taxon>Eukaryota</taxon>
        <taxon>Metazoa</taxon>
        <taxon>Spiralia</taxon>
        <taxon>Lophotrochozoa</taxon>
        <taxon>Platyhelminthes</taxon>
        <taxon>Cestoda</taxon>
        <taxon>Eucestoda</taxon>
        <taxon>Cyclophyllidea</taxon>
        <taxon>Taeniidae</taxon>
        <taxon>Taenia</taxon>
    </lineage>
</organism>
<dbReference type="EMBL" id="JAKROA010000002">
    <property type="protein sequence ID" value="KAL5110538.1"/>
    <property type="molecule type" value="Genomic_DNA"/>
</dbReference>
<comment type="caution">
    <text evidence="2">The sequence shown here is derived from an EMBL/GenBank/DDBJ whole genome shotgun (WGS) entry which is preliminary data.</text>
</comment>
<keyword evidence="3" id="KW-1185">Reference proteome</keyword>
<proteinExistence type="predicted"/>
<gene>
    <name evidence="2" type="ORF">TcWFU_006476</name>
</gene>
<feature type="compositionally biased region" description="Basic and acidic residues" evidence="1">
    <location>
        <begin position="28"/>
        <end position="38"/>
    </location>
</feature>
<feature type="region of interest" description="Disordered" evidence="1">
    <location>
        <begin position="28"/>
        <end position="82"/>
    </location>
</feature>
<sequence length="112" mass="13039">MRRSRKLKKLLRKLNPPTTIEEVKEDTEMRAAGEEDRTTITSSAPQEPQEMTEVTEEASTRETNLNNKIRPERRMKKPSRSENQIARAVTRLPGYAFFVPYFNLHCILISFS</sequence>
<protein>
    <submittedName>
        <fullName evidence="2">Uncharacterized protein</fullName>
    </submittedName>
</protein>
<evidence type="ECO:0000313" key="2">
    <source>
        <dbReference type="EMBL" id="KAL5110538.1"/>
    </source>
</evidence>
<evidence type="ECO:0000256" key="1">
    <source>
        <dbReference type="SAM" id="MobiDB-lite"/>
    </source>
</evidence>
<evidence type="ECO:0000313" key="3">
    <source>
        <dbReference type="Proteomes" id="UP001651158"/>
    </source>
</evidence>
<name>A0ABR4QL34_9CEST</name>